<name>A0ABQ4ZUL9_9ASTR</name>
<evidence type="ECO:0000313" key="1">
    <source>
        <dbReference type="EMBL" id="GJS93989.1"/>
    </source>
</evidence>
<dbReference type="EMBL" id="BQNB010011698">
    <property type="protein sequence ID" value="GJS93989.1"/>
    <property type="molecule type" value="Genomic_DNA"/>
</dbReference>
<sequence length="264" mass="28849">MASNKSFVSSPMVDDCDIYTSDETVQSKVTVTEVLAVKDDAFMVDCVQNRAISIVMLFVDHCSGVGSIHSCCGQAGPPYGLLHSSNEGLGADNLEVIWIDVYLKGVVIPVVCLLIEPNKSGAEVYIKDDDGNVVVSDKKRFNGDEDLSESKRSDTGDVDMVHVSVEDMLFLMIAFVSVKETIIISDDDEVLVFGSSEKKSVSDYTFSSDDDDVQIVCVKNSNGKCCHDDPFSGGMPRMKRSKNHHRGPIALQFVLDEASKDEEE</sequence>
<reference evidence="1" key="1">
    <citation type="journal article" date="2022" name="Int. J. Mol. Sci.">
        <title>Draft Genome of Tanacetum Coccineum: Genomic Comparison of Closely Related Tanacetum-Family Plants.</title>
        <authorList>
            <person name="Yamashiro T."/>
            <person name="Shiraishi A."/>
            <person name="Nakayama K."/>
            <person name="Satake H."/>
        </authorList>
    </citation>
    <scope>NUCLEOTIDE SEQUENCE</scope>
</reference>
<reference evidence="1" key="2">
    <citation type="submission" date="2022-01" db="EMBL/GenBank/DDBJ databases">
        <authorList>
            <person name="Yamashiro T."/>
            <person name="Shiraishi A."/>
            <person name="Satake H."/>
            <person name="Nakayama K."/>
        </authorList>
    </citation>
    <scope>NUCLEOTIDE SEQUENCE</scope>
</reference>
<organism evidence="1 2">
    <name type="scientific">Tanacetum coccineum</name>
    <dbReference type="NCBI Taxonomy" id="301880"/>
    <lineage>
        <taxon>Eukaryota</taxon>
        <taxon>Viridiplantae</taxon>
        <taxon>Streptophyta</taxon>
        <taxon>Embryophyta</taxon>
        <taxon>Tracheophyta</taxon>
        <taxon>Spermatophyta</taxon>
        <taxon>Magnoliopsida</taxon>
        <taxon>eudicotyledons</taxon>
        <taxon>Gunneridae</taxon>
        <taxon>Pentapetalae</taxon>
        <taxon>asterids</taxon>
        <taxon>campanulids</taxon>
        <taxon>Asterales</taxon>
        <taxon>Asteraceae</taxon>
        <taxon>Asteroideae</taxon>
        <taxon>Anthemideae</taxon>
        <taxon>Anthemidinae</taxon>
        <taxon>Tanacetum</taxon>
    </lineage>
</organism>
<evidence type="ECO:0000313" key="2">
    <source>
        <dbReference type="Proteomes" id="UP001151760"/>
    </source>
</evidence>
<proteinExistence type="predicted"/>
<protein>
    <submittedName>
        <fullName evidence="1">Uncharacterized protein</fullName>
    </submittedName>
</protein>
<comment type="caution">
    <text evidence="1">The sequence shown here is derived from an EMBL/GenBank/DDBJ whole genome shotgun (WGS) entry which is preliminary data.</text>
</comment>
<dbReference type="Proteomes" id="UP001151760">
    <property type="component" value="Unassembled WGS sequence"/>
</dbReference>
<keyword evidence="2" id="KW-1185">Reference proteome</keyword>
<accession>A0ABQ4ZUL9</accession>
<gene>
    <name evidence="1" type="ORF">Tco_0800957</name>
</gene>